<gene>
    <name evidence="12" type="ORF">Fcan01_23719</name>
</gene>
<keyword evidence="4 10" id="KW-0863">Zinc-finger</keyword>
<evidence type="ECO:0000256" key="9">
    <source>
        <dbReference type="ARBA" id="ARBA00023242"/>
    </source>
</evidence>
<reference evidence="12 13" key="1">
    <citation type="submission" date="2015-12" db="EMBL/GenBank/DDBJ databases">
        <title>The genome of Folsomia candida.</title>
        <authorList>
            <person name="Faddeeva A."/>
            <person name="Derks M.F."/>
            <person name="Anvar Y."/>
            <person name="Smit S."/>
            <person name="Van Straalen N."/>
            <person name="Roelofs D."/>
        </authorList>
    </citation>
    <scope>NUCLEOTIDE SEQUENCE [LARGE SCALE GENOMIC DNA]</scope>
    <source>
        <strain evidence="12 13">VU population</strain>
        <tissue evidence="12">Whole body</tissue>
    </source>
</reference>
<evidence type="ECO:0000256" key="2">
    <source>
        <dbReference type="ARBA" id="ARBA00022723"/>
    </source>
</evidence>
<protein>
    <submittedName>
        <fullName evidence="12">Zinc finger and SCAN domain-containing protein 10</fullName>
    </submittedName>
</protein>
<dbReference type="PANTHER" id="PTHR24409">
    <property type="entry name" value="ZINC FINGER PROTEIN 142"/>
    <property type="match status" value="1"/>
</dbReference>
<dbReference type="InterPro" id="IPR036236">
    <property type="entry name" value="Znf_C2H2_sf"/>
</dbReference>
<dbReference type="InterPro" id="IPR013087">
    <property type="entry name" value="Znf_C2H2_type"/>
</dbReference>
<proteinExistence type="predicted"/>
<feature type="domain" description="C2H2-type" evidence="11">
    <location>
        <begin position="212"/>
        <end position="240"/>
    </location>
</feature>
<evidence type="ECO:0000256" key="3">
    <source>
        <dbReference type="ARBA" id="ARBA00022737"/>
    </source>
</evidence>
<feature type="domain" description="C2H2-type" evidence="11">
    <location>
        <begin position="149"/>
        <end position="177"/>
    </location>
</feature>
<feature type="domain" description="C2H2-type" evidence="11">
    <location>
        <begin position="178"/>
        <end position="201"/>
    </location>
</feature>
<evidence type="ECO:0000256" key="5">
    <source>
        <dbReference type="ARBA" id="ARBA00022833"/>
    </source>
</evidence>
<dbReference type="Pfam" id="PF00096">
    <property type="entry name" value="zf-C2H2"/>
    <property type="match status" value="1"/>
</dbReference>
<keyword evidence="9" id="KW-0539">Nucleus</keyword>
<comment type="caution">
    <text evidence="12">The sequence shown here is derived from an EMBL/GenBank/DDBJ whole genome shotgun (WGS) entry which is preliminary data.</text>
</comment>
<evidence type="ECO:0000256" key="6">
    <source>
        <dbReference type="ARBA" id="ARBA00023015"/>
    </source>
</evidence>
<feature type="non-terminal residue" evidence="12">
    <location>
        <position position="1"/>
    </location>
</feature>
<dbReference type="GO" id="GO:0005634">
    <property type="term" value="C:nucleus"/>
    <property type="evidence" value="ECO:0007669"/>
    <property type="project" value="UniProtKB-SubCell"/>
</dbReference>
<dbReference type="InterPro" id="IPR041697">
    <property type="entry name" value="Znf-C2H2_11"/>
</dbReference>
<dbReference type="Pfam" id="PF16622">
    <property type="entry name" value="zf-C2H2_11"/>
    <property type="match status" value="1"/>
</dbReference>
<dbReference type="AlphaFoldDB" id="A0A226D8S3"/>
<evidence type="ECO:0000256" key="4">
    <source>
        <dbReference type="ARBA" id="ARBA00022771"/>
    </source>
</evidence>
<keyword evidence="2" id="KW-0479">Metal-binding</keyword>
<dbReference type="PANTHER" id="PTHR24409:SF295">
    <property type="entry name" value="AZ2-RELATED"/>
    <property type="match status" value="1"/>
</dbReference>
<dbReference type="SMART" id="SM00355">
    <property type="entry name" value="ZnF_C2H2"/>
    <property type="match status" value="4"/>
</dbReference>
<evidence type="ECO:0000256" key="7">
    <source>
        <dbReference type="ARBA" id="ARBA00023125"/>
    </source>
</evidence>
<keyword evidence="5" id="KW-0862">Zinc</keyword>
<keyword evidence="6" id="KW-0805">Transcription regulation</keyword>
<sequence length="271" mass="31350">PNFCWLQLNNHSFIIPDLPRIAVSLRTKAIKMFLVWLEVSAFLFQIIVFLLVQFLPCTPPFILSMLADCGRSDAEPACFLNYVARFAIQMFETWMSCHTTYSGTTWILYVLFVGINFLLCCLKLLSSPATFSSPGGLRRHKRIHTEEKLICQICGASLTNQRYLDDHIFNWHTKQRNFPCPKCPKIFKLDKYLEKHVKKKHPPGSKETSRDYACPQCDKGFPSSLSLQRHTQIVHADPVICHKAGRGKEFARKTELHLHLKKNHRCETKKK</sequence>
<organism evidence="12 13">
    <name type="scientific">Folsomia candida</name>
    <name type="common">Springtail</name>
    <dbReference type="NCBI Taxonomy" id="158441"/>
    <lineage>
        <taxon>Eukaryota</taxon>
        <taxon>Metazoa</taxon>
        <taxon>Ecdysozoa</taxon>
        <taxon>Arthropoda</taxon>
        <taxon>Hexapoda</taxon>
        <taxon>Collembola</taxon>
        <taxon>Entomobryomorpha</taxon>
        <taxon>Isotomoidea</taxon>
        <taxon>Isotomidae</taxon>
        <taxon>Proisotominae</taxon>
        <taxon>Folsomia</taxon>
    </lineage>
</organism>
<keyword evidence="13" id="KW-1185">Reference proteome</keyword>
<comment type="subcellular location">
    <subcellularLocation>
        <location evidence="1">Nucleus</location>
    </subcellularLocation>
</comment>
<keyword evidence="7" id="KW-0238">DNA-binding</keyword>
<dbReference type="EMBL" id="LNIX01000029">
    <property type="protein sequence ID" value="OXA41533.1"/>
    <property type="molecule type" value="Genomic_DNA"/>
</dbReference>
<dbReference type="PROSITE" id="PS00028">
    <property type="entry name" value="ZINC_FINGER_C2H2_1"/>
    <property type="match status" value="3"/>
</dbReference>
<dbReference type="GO" id="GO:0008270">
    <property type="term" value="F:zinc ion binding"/>
    <property type="evidence" value="ECO:0007669"/>
    <property type="project" value="UniProtKB-KW"/>
</dbReference>
<dbReference type="PROSITE" id="PS50157">
    <property type="entry name" value="ZINC_FINGER_C2H2_2"/>
    <property type="match status" value="3"/>
</dbReference>
<evidence type="ECO:0000313" key="12">
    <source>
        <dbReference type="EMBL" id="OXA41533.1"/>
    </source>
</evidence>
<keyword evidence="3" id="KW-0677">Repeat</keyword>
<dbReference type="Gene3D" id="3.30.160.60">
    <property type="entry name" value="Classic Zinc Finger"/>
    <property type="match status" value="3"/>
</dbReference>
<evidence type="ECO:0000256" key="10">
    <source>
        <dbReference type="PROSITE-ProRule" id="PRU00042"/>
    </source>
</evidence>
<dbReference type="GO" id="GO:0000981">
    <property type="term" value="F:DNA-binding transcription factor activity, RNA polymerase II-specific"/>
    <property type="evidence" value="ECO:0007669"/>
    <property type="project" value="TreeGrafter"/>
</dbReference>
<evidence type="ECO:0000259" key="11">
    <source>
        <dbReference type="PROSITE" id="PS50157"/>
    </source>
</evidence>
<evidence type="ECO:0000313" key="13">
    <source>
        <dbReference type="Proteomes" id="UP000198287"/>
    </source>
</evidence>
<evidence type="ECO:0000256" key="1">
    <source>
        <dbReference type="ARBA" id="ARBA00004123"/>
    </source>
</evidence>
<name>A0A226D8S3_FOLCA</name>
<evidence type="ECO:0000256" key="8">
    <source>
        <dbReference type="ARBA" id="ARBA00023163"/>
    </source>
</evidence>
<keyword evidence="8" id="KW-0804">Transcription</keyword>
<dbReference type="Proteomes" id="UP000198287">
    <property type="component" value="Unassembled WGS sequence"/>
</dbReference>
<dbReference type="SUPFAM" id="SSF57667">
    <property type="entry name" value="beta-beta-alpha zinc fingers"/>
    <property type="match status" value="2"/>
</dbReference>
<dbReference type="GO" id="GO:0000977">
    <property type="term" value="F:RNA polymerase II transcription regulatory region sequence-specific DNA binding"/>
    <property type="evidence" value="ECO:0007669"/>
    <property type="project" value="TreeGrafter"/>
</dbReference>
<accession>A0A226D8S3</accession>